<name>A0AAE0JQV4_9PEZI</name>
<proteinExistence type="predicted"/>
<dbReference type="AlphaFoldDB" id="A0AAE0JQV4"/>
<comment type="caution">
    <text evidence="1">The sequence shown here is derived from an EMBL/GenBank/DDBJ whole genome shotgun (WGS) entry which is preliminary data.</text>
</comment>
<dbReference type="RefSeq" id="XP_062687413.1">
    <property type="nucleotide sequence ID" value="XM_062830274.1"/>
</dbReference>
<dbReference type="Proteomes" id="UP001278500">
    <property type="component" value="Unassembled WGS sequence"/>
</dbReference>
<gene>
    <name evidence="1" type="ORF">B0H65DRAFT_565129</name>
</gene>
<organism evidence="1 2">
    <name type="scientific">Neurospora tetraspora</name>
    <dbReference type="NCBI Taxonomy" id="94610"/>
    <lineage>
        <taxon>Eukaryota</taxon>
        <taxon>Fungi</taxon>
        <taxon>Dikarya</taxon>
        <taxon>Ascomycota</taxon>
        <taxon>Pezizomycotina</taxon>
        <taxon>Sordariomycetes</taxon>
        <taxon>Sordariomycetidae</taxon>
        <taxon>Sordariales</taxon>
        <taxon>Sordariaceae</taxon>
        <taxon>Neurospora</taxon>
    </lineage>
</organism>
<sequence length="806" mass="91144">MADPPVPQVHLKDPPLPPYHVYAIARLAGHYRCLGGVCCPSPYENTTKESVVLLLRRIFSDASNRIPLVLELELGSDIYARRGPPHSPPPSEEPCFPFIHTCLCVGSASLMEDAHFGESVFPLSADEILGNCPVGCSESLVPKEVGMSVIFIDVTDPSDIRHRFATWEPDLDPSLRSTKLEHLVTGWSLPLWSVVEMNTGLFTEQEKREVASASRIELGALKETWPGVIWNPDPSQRPVTLPPDRLTYARRREEWAMDPMVVTMAQVTWGELVRYEAPQPMGQRAATRLHIRLEMKKQKGKVVAWNDAVQLLRWAYRDEIFLDWACFAGLTARVVQLVLEYDPRAGGIPLASDRVLTLCPDWEKEEPKALAEAICSPKVVRFCDVYIMTLPEQAASVEICRKTGQLFEYLAENERRPTGKMLLTGAYSSSLHERFWLPQPSSLSVARRSPVLQFILHNWEYSPEGITGISSNTFQSYYLGDAFLTPVKVVNGLLDFIYQTHWTPDDDKLGPPWGDGLRLCICLSRASSTFDQDHERPQVQISPLPAEAYSIARTTSAFRVHPERYCQSESEPHPRYYSKLRDIDHDNWTLLLVQERHNAVEERLQPNGSSEMIPSMRLQLSYCFVRSSNPESRFSLTAKRCHPSDYVRGSTRWIGECPLSWLNLEATDMEGFLLNTMGPGVDITKLDARIDHYDERSAWALSTRGDVRHEDIWQILEVMSAEEARGALKRHSKNLKVTTEDMDRMRDRWSKVLLRPRWTLIWVLAGAGALKLCRGDNSVPFLQAPAPSAAINNTGALSSLLRLPIH</sequence>
<dbReference type="EMBL" id="JAUEPP010000001">
    <property type="protein sequence ID" value="KAK3356036.1"/>
    <property type="molecule type" value="Genomic_DNA"/>
</dbReference>
<dbReference type="GeneID" id="87867428"/>
<evidence type="ECO:0000313" key="2">
    <source>
        <dbReference type="Proteomes" id="UP001278500"/>
    </source>
</evidence>
<reference evidence="1" key="1">
    <citation type="journal article" date="2023" name="Mol. Phylogenet. Evol.">
        <title>Genome-scale phylogeny and comparative genomics of the fungal order Sordariales.</title>
        <authorList>
            <person name="Hensen N."/>
            <person name="Bonometti L."/>
            <person name="Westerberg I."/>
            <person name="Brannstrom I.O."/>
            <person name="Guillou S."/>
            <person name="Cros-Aarteil S."/>
            <person name="Calhoun S."/>
            <person name="Haridas S."/>
            <person name="Kuo A."/>
            <person name="Mondo S."/>
            <person name="Pangilinan J."/>
            <person name="Riley R."/>
            <person name="LaButti K."/>
            <person name="Andreopoulos B."/>
            <person name="Lipzen A."/>
            <person name="Chen C."/>
            <person name="Yan M."/>
            <person name="Daum C."/>
            <person name="Ng V."/>
            <person name="Clum A."/>
            <person name="Steindorff A."/>
            <person name="Ohm R.A."/>
            <person name="Martin F."/>
            <person name="Silar P."/>
            <person name="Natvig D.O."/>
            <person name="Lalanne C."/>
            <person name="Gautier V."/>
            <person name="Ament-Velasquez S.L."/>
            <person name="Kruys A."/>
            <person name="Hutchinson M.I."/>
            <person name="Powell A.J."/>
            <person name="Barry K."/>
            <person name="Miller A.N."/>
            <person name="Grigoriev I.V."/>
            <person name="Debuchy R."/>
            <person name="Gladieux P."/>
            <person name="Hiltunen Thoren M."/>
            <person name="Johannesson H."/>
        </authorList>
    </citation>
    <scope>NUCLEOTIDE SEQUENCE</scope>
    <source>
        <strain evidence="1">CBS 560.94</strain>
    </source>
</reference>
<keyword evidence="2" id="KW-1185">Reference proteome</keyword>
<protein>
    <submittedName>
        <fullName evidence="1">Uncharacterized protein</fullName>
    </submittedName>
</protein>
<accession>A0AAE0JQV4</accession>
<evidence type="ECO:0000313" key="1">
    <source>
        <dbReference type="EMBL" id="KAK3356036.1"/>
    </source>
</evidence>
<reference evidence="1" key="2">
    <citation type="submission" date="2023-06" db="EMBL/GenBank/DDBJ databases">
        <authorList>
            <consortium name="Lawrence Berkeley National Laboratory"/>
            <person name="Haridas S."/>
            <person name="Hensen N."/>
            <person name="Bonometti L."/>
            <person name="Westerberg I."/>
            <person name="Brannstrom I.O."/>
            <person name="Guillou S."/>
            <person name="Cros-Aarteil S."/>
            <person name="Calhoun S."/>
            <person name="Kuo A."/>
            <person name="Mondo S."/>
            <person name="Pangilinan J."/>
            <person name="Riley R."/>
            <person name="Labutti K."/>
            <person name="Andreopoulos B."/>
            <person name="Lipzen A."/>
            <person name="Chen C."/>
            <person name="Yanf M."/>
            <person name="Daum C."/>
            <person name="Ng V."/>
            <person name="Clum A."/>
            <person name="Steindorff A."/>
            <person name="Ohm R."/>
            <person name="Martin F."/>
            <person name="Silar P."/>
            <person name="Natvig D."/>
            <person name="Lalanne C."/>
            <person name="Gautier V."/>
            <person name="Ament-Velasquez S.L."/>
            <person name="Kruys A."/>
            <person name="Hutchinson M.I."/>
            <person name="Powell A.J."/>
            <person name="Barry K."/>
            <person name="Miller A.N."/>
            <person name="Grigoriev I.V."/>
            <person name="Debuchy R."/>
            <person name="Gladieux P."/>
            <person name="Thoren M.H."/>
            <person name="Johannesson H."/>
        </authorList>
    </citation>
    <scope>NUCLEOTIDE SEQUENCE</scope>
    <source>
        <strain evidence="1">CBS 560.94</strain>
    </source>
</reference>